<dbReference type="InterPro" id="IPR013517">
    <property type="entry name" value="FG-GAP"/>
</dbReference>
<feature type="chain" id="PRO_5039306455" description="VCBS repeat-containing protein" evidence="2">
    <location>
        <begin position="25"/>
        <end position="1046"/>
    </location>
</feature>
<dbReference type="RefSeq" id="WP_207127280.1">
    <property type="nucleotide sequence ID" value="NZ_BOPO01000101.1"/>
</dbReference>
<comment type="caution">
    <text evidence="3">The sequence shown here is derived from an EMBL/GenBank/DDBJ whole genome shotgun (WGS) entry which is preliminary data.</text>
</comment>
<dbReference type="Gene3D" id="2.130.10.130">
    <property type="entry name" value="Integrin alpha, N-terminal"/>
    <property type="match status" value="1"/>
</dbReference>
<evidence type="ECO:0000313" key="3">
    <source>
        <dbReference type="EMBL" id="GIL29606.1"/>
    </source>
</evidence>
<evidence type="ECO:0008006" key="5">
    <source>
        <dbReference type="Google" id="ProtNLM"/>
    </source>
</evidence>
<keyword evidence="4" id="KW-1185">Reference proteome</keyword>
<dbReference type="Proteomes" id="UP000614996">
    <property type="component" value="Unassembled WGS sequence"/>
</dbReference>
<dbReference type="EMBL" id="BOPO01000101">
    <property type="protein sequence ID" value="GIL29606.1"/>
    <property type="molecule type" value="Genomic_DNA"/>
</dbReference>
<organism evidence="3 4">
    <name type="scientific">Actinocatenispora comari</name>
    <dbReference type="NCBI Taxonomy" id="2807577"/>
    <lineage>
        <taxon>Bacteria</taxon>
        <taxon>Bacillati</taxon>
        <taxon>Actinomycetota</taxon>
        <taxon>Actinomycetes</taxon>
        <taxon>Micromonosporales</taxon>
        <taxon>Micromonosporaceae</taxon>
        <taxon>Actinocatenispora</taxon>
    </lineage>
</organism>
<proteinExistence type="predicted"/>
<accession>A0A8J4ADJ3</accession>
<name>A0A8J4ADJ3_9ACTN</name>
<dbReference type="InterPro" id="IPR028994">
    <property type="entry name" value="Integrin_alpha_N"/>
</dbReference>
<keyword evidence="1 2" id="KW-0732">Signal</keyword>
<gene>
    <name evidence="3" type="ORF">NUM_48600</name>
</gene>
<dbReference type="AlphaFoldDB" id="A0A8J4ADJ3"/>
<reference evidence="4" key="1">
    <citation type="journal article" date="2021" name="Int. J. Syst. Evol. Microbiol.">
        <title>Actinocatenispora comari sp. nov., an endophytic actinomycete isolated from aerial parts of Comarum salesowianum.</title>
        <authorList>
            <person name="Oyunbileg N."/>
            <person name="Iizaka Y."/>
            <person name="Hamada M."/>
            <person name="Davaapurev B.O."/>
            <person name="Fukumoto A."/>
            <person name="Tsetseg B."/>
            <person name="Kato F."/>
            <person name="Tamura T."/>
            <person name="Batkhuu J."/>
            <person name="Anzai Y."/>
        </authorList>
    </citation>
    <scope>NUCLEOTIDE SEQUENCE [LARGE SCALE GENOMIC DNA]</scope>
    <source>
        <strain evidence="4">NUM-2625</strain>
    </source>
</reference>
<feature type="signal peptide" evidence="2">
    <location>
        <begin position="1"/>
        <end position="24"/>
    </location>
</feature>
<sequence length="1046" mass="109197">MITRPRKVLRVLVAAGIAAVLATAGTVSVPTGPAAASTTPTEITVVPPGLPDTPTRDQIWFAGETGFLHVEQGFDGVLWTNYATGATHGVPVLEGVRQQDVHPAGGDEFAVFDPDTPGGTIGLGHADDTALSSYQVPDGYYVTAVGDAGRHAVVIRPSVAESPPSMELLDIPNGTVSPLVGLPEGSVPDANPTTYVPVDGASHALLGYDVDTYPWQRYALVDLATGVAVSITAMQGVNHATEFTRTGVAWRQGDAIRMLTQEQILAGADSAPKSVTLPAGNLYWTWAALGGHLVAAAPLAGAAERGDAVYDLPFDGRGPRRVLTAAMSGTTPDAGGGVLVAGGADGGHTAIHRFTLGADGELVDEVVRSLSPVVPENAGIAMARGELRHFEYVPRLGTTKTDLYQYNHGIAPAPDPTGAPYGAVAGGTLPAGTIACEPGRRCVHAMDGYLGGPVVPVTGAAGTTAFHAQVNGASSWPDTVLPFPDGRLMDVSERLLAVADDAADTLYVVDGGGKTVWSGALGGTALWHDTFWEATGPGTITARTVSYRGTSVTRTISTGSDCTADEVQVAQHWLYWSCGGTAGVYDLTTDAAFSVPTGKALLGDGYLVFRDADSLDFVDVHQDSAAPKQRLASMPASTLADDRGVDWAVDRFSGTVGYVAADDSVHVLSTGVPGSPLVGTGAGEYSYQPGSEGQPSWGHEVDLDRPVDSWRVTVVRAATGQTVFTQTGGPTRRRVQPDWDWKLPDGSPAPDGTYYSHVSATIDGTTVSDVPGTSETLHLRCTTPLYRDYECDGIGGSVLAIDKTDPSFTASWWSGHGDGKLHKNLSEAYWPLGKGGYSMIIPFGDLDGDGLNDLLVRNNSGDVGGYLGDVDEGNYFARGVSKHVTIGSGYGGFTAIVSTGDLNDDGVDDLVVRNSAGVLYFKAGTGKSQFKPGVRFTAGWNKYVKLIGVGDVDGDGCGDLMAVDGDGVMWFYRGTKDGRFATKVRVGAGWAKYNAVIGIGDITGDAVPDLIARDSAGTIWRYDGTGHATWSTKTQITTGWSNYAMF</sequence>
<evidence type="ECO:0000256" key="2">
    <source>
        <dbReference type="SAM" id="SignalP"/>
    </source>
</evidence>
<protein>
    <recommendedName>
        <fullName evidence="5">VCBS repeat-containing protein</fullName>
    </recommendedName>
</protein>
<dbReference type="Pfam" id="PF13517">
    <property type="entry name" value="FG-GAP_3"/>
    <property type="match status" value="1"/>
</dbReference>
<evidence type="ECO:0000256" key="1">
    <source>
        <dbReference type="ARBA" id="ARBA00022729"/>
    </source>
</evidence>
<dbReference type="SUPFAM" id="SSF69318">
    <property type="entry name" value="Integrin alpha N-terminal domain"/>
    <property type="match status" value="1"/>
</dbReference>
<evidence type="ECO:0000313" key="4">
    <source>
        <dbReference type="Proteomes" id="UP000614996"/>
    </source>
</evidence>
<dbReference type="PANTHER" id="PTHR46580">
    <property type="entry name" value="SENSOR KINASE-RELATED"/>
    <property type="match status" value="1"/>
</dbReference>
<dbReference type="PANTHER" id="PTHR46580:SF2">
    <property type="entry name" value="MAM DOMAIN-CONTAINING PROTEIN"/>
    <property type="match status" value="1"/>
</dbReference>